<organism evidence="2 3">
    <name type="scientific">Pristionchus fissidentatus</name>
    <dbReference type="NCBI Taxonomy" id="1538716"/>
    <lineage>
        <taxon>Eukaryota</taxon>
        <taxon>Metazoa</taxon>
        <taxon>Ecdysozoa</taxon>
        <taxon>Nematoda</taxon>
        <taxon>Chromadorea</taxon>
        <taxon>Rhabditida</taxon>
        <taxon>Rhabditina</taxon>
        <taxon>Diplogasteromorpha</taxon>
        <taxon>Diplogasteroidea</taxon>
        <taxon>Neodiplogasteridae</taxon>
        <taxon>Pristionchus</taxon>
    </lineage>
</organism>
<evidence type="ECO:0000256" key="1">
    <source>
        <dbReference type="SAM" id="MobiDB-lite"/>
    </source>
</evidence>
<accession>A0AAV5VX73</accession>
<reference evidence="2" key="1">
    <citation type="submission" date="2023-10" db="EMBL/GenBank/DDBJ databases">
        <title>Genome assembly of Pristionchus species.</title>
        <authorList>
            <person name="Yoshida K."/>
            <person name="Sommer R.J."/>
        </authorList>
    </citation>
    <scope>NUCLEOTIDE SEQUENCE</scope>
    <source>
        <strain evidence="2">RS5133</strain>
    </source>
</reference>
<dbReference type="AlphaFoldDB" id="A0AAV5VX73"/>
<dbReference type="Proteomes" id="UP001432322">
    <property type="component" value="Unassembled WGS sequence"/>
</dbReference>
<name>A0AAV5VX73_9BILA</name>
<comment type="caution">
    <text evidence="2">The sequence shown here is derived from an EMBL/GenBank/DDBJ whole genome shotgun (WGS) entry which is preliminary data.</text>
</comment>
<sequence length="81" mass="8311">FPFLSLHINPSLRHTTLVQSCPAATTSARAAAAALTANAASPANAPGRTPPAAPISARRTVSVTKPPSARRRARSAASKRL</sequence>
<gene>
    <name evidence="2" type="ORF">PFISCL1PPCAC_13962</name>
</gene>
<dbReference type="EMBL" id="BTSY01000004">
    <property type="protein sequence ID" value="GMT22665.1"/>
    <property type="molecule type" value="Genomic_DNA"/>
</dbReference>
<feature type="non-terminal residue" evidence="2">
    <location>
        <position position="1"/>
    </location>
</feature>
<evidence type="ECO:0000313" key="2">
    <source>
        <dbReference type="EMBL" id="GMT22665.1"/>
    </source>
</evidence>
<protein>
    <submittedName>
        <fullName evidence="2">Uncharacterized protein</fullName>
    </submittedName>
</protein>
<evidence type="ECO:0000313" key="3">
    <source>
        <dbReference type="Proteomes" id="UP001432322"/>
    </source>
</evidence>
<proteinExistence type="predicted"/>
<keyword evidence="3" id="KW-1185">Reference proteome</keyword>
<feature type="compositionally biased region" description="Basic residues" evidence="1">
    <location>
        <begin position="68"/>
        <end position="81"/>
    </location>
</feature>
<feature type="region of interest" description="Disordered" evidence="1">
    <location>
        <begin position="39"/>
        <end position="81"/>
    </location>
</feature>